<dbReference type="InParanoid" id="A0A0C2WR38"/>
<accession>A0A0C2WR38</accession>
<feature type="compositionally biased region" description="Basic residues" evidence="3">
    <location>
        <begin position="1"/>
        <end position="11"/>
    </location>
</feature>
<dbReference type="PROSITE" id="PS51388">
    <property type="entry name" value="GED"/>
    <property type="match status" value="1"/>
</dbReference>
<dbReference type="AlphaFoldDB" id="A0A0C2WR38"/>
<keyword evidence="7" id="KW-1185">Reference proteome</keyword>
<dbReference type="PANTHER" id="PTHR11566">
    <property type="entry name" value="DYNAMIN"/>
    <property type="match status" value="1"/>
</dbReference>
<reference evidence="6 7" key="1">
    <citation type="submission" date="2014-04" db="EMBL/GenBank/DDBJ databases">
        <title>Evolutionary Origins and Diversification of the Mycorrhizal Mutualists.</title>
        <authorList>
            <consortium name="DOE Joint Genome Institute"/>
            <consortium name="Mycorrhizal Genomics Consortium"/>
            <person name="Kohler A."/>
            <person name="Kuo A."/>
            <person name="Nagy L.G."/>
            <person name="Floudas D."/>
            <person name="Copeland A."/>
            <person name="Barry K.W."/>
            <person name="Cichocki N."/>
            <person name="Veneault-Fourrey C."/>
            <person name="LaButti K."/>
            <person name="Lindquist E.A."/>
            <person name="Lipzen A."/>
            <person name="Lundell T."/>
            <person name="Morin E."/>
            <person name="Murat C."/>
            <person name="Riley R."/>
            <person name="Ohm R."/>
            <person name="Sun H."/>
            <person name="Tunlid A."/>
            <person name="Henrissat B."/>
            <person name="Grigoriev I.V."/>
            <person name="Hibbett D.S."/>
            <person name="Martin F."/>
        </authorList>
    </citation>
    <scope>NUCLEOTIDE SEQUENCE [LARGE SCALE GENOMIC DNA]</scope>
    <source>
        <strain evidence="6 7">Koide BX008</strain>
    </source>
</reference>
<dbReference type="InterPro" id="IPR045063">
    <property type="entry name" value="Dynamin_N"/>
</dbReference>
<sequence>MSLFISRKRTGKSLPKSPVRDGPESMLSVNSDKDHQQGGSTSNSPDNALGTSHISKSDFNRRSRDILELYRDLRELGAQVFVDSVPRISVIGCQSAGKSSLVEAVSGINVPRDSGTCTRCPMELSMTQDNTWSCKISLRLEYDANGDRYPSLQSEQFGPTLTDKAEVEIWLRRAQAAILSPHLTSSQFYDKSREDLADMRDTDSRVHPFSKNMIHIDVKDPEVTGLLFVDLPGLIQNSDTPGLIDLVKDLVVSNIAGDNTLILIAIPMGDDIENQQAVRLAKEVDPTGRRTIGVLTKPDVVLPSSIGQLNRWRSVLEGDAFPLQLGYYCVRLPDEAERMKQLPRVESERLADAFFRTHNPWSQMTLRSRFGIPNLVHDVSSLLVEWIESNLPALKKRLNELLDKCRNELNALPPSLDPSIEILLRLGEFRRAFNDAVCATEEKSMVQRARKRYREYKIDILRTTPNFWPFYDCAKYRTLEDGPTSDQDLPDSYQIQPMDLRYVRQVIQDSVGWELPGHTPFAATKHLVLKSTSLWKQPSMACFNDIYELTAETINSLVRQHFSRFPKAESHIRSLANAELEQCKLDALHSVEKILKSETEPLFTQNTHYFETEQRKWYDHYYRQYHVIRDRLEIPPSPSSERACSVASFDWEMEQRLAVEQEREVLTLRALPIDGYAEELRLMSRVHAYFRIAFKRIIDILPLTIEHSLNHTLNSTLHENFLEKLMRTPNYTQKMAELAEEDADVVEKRHVLSERIERLLQIKRRLDC</sequence>
<protein>
    <recommendedName>
        <fullName evidence="8">P-loop containing nucleoside triphosphate hydrolase protein</fullName>
    </recommendedName>
</protein>
<feature type="region of interest" description="Disordered" evidence="3">
    <location>
        <begin position="1"/>
        <end position="55"/>
    </location>
</feature>
<dbReference type="InterPro" id="IPR003130">
    <property type="entry name" value="GED"/>
</dbReference>
<dbReference type="Pfam" id="PF01031">
    <property type="entry name" value="Dynamin_M"/>
    <property type="match status" value="1"/>
</dbReference>
<dbReference type="InterPro" id="IPR001401">
    <property type="entry name" value="Dynamin_GTPase"/>
</dbReference>
<dbReference type="Gene3D" id="1.20.120.1240">
    <property type="entry name" value="Dynamin, middle domain"/>
    <property type="match status" value="1"/>
</dbReference>
<evidence type="ECO:0008006" key="8">
    <source>
        <dbReference type="Google" id="ProtNLM"/>
    </source>
</evidence>
<dbReference type="EMBL" id="KN818320">
    <property type="protein sequence ID" value="KIL59206.1"/>
    <property type="molecule type" value="Genomic_DNA"/>
</dbReference>
<evidence type="ECO:0000256" key="1">
    <source>
        <dbReference type="ARBA" id="ARBA00022741"/>
    </source>
</evidence>
<dbReference type="HOGENOM" id="CLU_008964_4_1_1"/>
<feature type="domain" description="Dynamin-type G" evidence="5">
    <location>
        <begin position="82"/>
        <end position="392"/>
    </location>
</feature>
<dbReference type="InterPro" id="IPR030381">
    <property type="entry name" value="G_DYNAMIN_dom"/>
</dbReference>
<evidence type="ECO:0000256" key="3">
    <source>
        <dbReference type="SAM" id="MobiDB-lite"/>
    </source>
</evidence>
<evidence type="ECO:0000259" key="5">
    <source>
        <dbReference type="PROSITE" id="PS51718"/>
    </source>
</evidence>
<name>A0A0C2WR38_AMAMK</name>
<dbReference type="OrthoDB" id="5061070at2759"/>
<dbReference type="GO" id="GO:0005737">
    <property type="term" value="C:cytoplasm"/>
    <property type="evidence" value="ECO:0007669"/>
    <property type="project" value="TreeGrafter"/>
</dbReference>
<dbReference type="Pfam" id="PF02212">
    <property type="entry name" value="GED"/>
    <property type="match status" value="1"/>
</dbReference>
<keyword evidence="1" id="KW-0547">Nucleotide-binding</keyword>
<dbReference type="GO" id="GO:0016020">
    <property type="term" value="C:membrane"/>
    <property type="evidence" value="ECO:0007669"/>
    <property type="project" value="TreeGrafter"/>
</dbReference>
<dbReference type="SMART" id="SM00053">
    <property type="entry name" value="DYNc"/>
    <property type="match status" value="1"/>
</dbReference>
<dbReference type="PANTHER" id="PTHR11566:SF21">
    <property type="entry name" value="DYNAMIN RELATED PROTEIN 1, ISOFORM A"/>
    <property type="match status" value="1"/>
</dbReference>
<dbReference type="GO" id="GO:0005874">
    <property type="term" value="C:microtubule"/>
    <property type="evidence" value="ECO:0007669"/>
    <property type="project" value="TreeGrafter"/>
</dbReference>
<dbReference type="SMART" id="SM00302">
    <property type="entry name" value="GED"/>
    <property type="match status" value="1"/>
</dbReference>
<dbReference type="InterPro" id="IPR027417">
    <property type="entry name" value="P-loop_NTPase"/>
</dbReference>
<organism evidence="6 7">
    <name type="scientific">Amanita muscaria (strain Koide BX008)</name>
    <dbReference type="NCBI Taxonomy" id="946122"/>
    <lineage>
        <taxon>Eukaryota</taxon>
        <taxon>Fungi</taxon>
        <taxon>Dikarya</taxon>
        <taxon>Basidiomycota</taxon>
        <taxon>Agaricomycotina</taxon>
        <taxon>Agaricomycetes</taxon>
        <taxon>Agaricomycetidae</taxon>
        <taxon>Agaricales</taxon>
        <taxon>Pluteineae</taxon>
        <taxon>Amanitaceae</taxon>
        <taxon>Amanita</taxon>
    </lineage>
</organism>
<dbReference type="GO" id="GO:0005525">
    <property type="term" value="F:GTP binding"/>
    <property type="evidence" value="ECO:0007669"/>
    <property type="project" value="InterPro"/>
</dbReference>
<evidence type="ECO:0000256" key="2">
    <source>
        <dbReference type="ARBA" id="ARBA00023134"/>
    </source>
</evidence>
<dbReference type="GO" id="GO:0003924">
    <property type="term" value="F:GTPase activity"/>
    <property type="evidence" value="ECO:0007669"/>
    <property type="project" value="InterPro"/>
</dbReference>
<dbReference type="PROSITE" id="PS51718">
    <property type="entry name" value="G_DYNAMIN_2"/>
    <property type="match status" value="1"/>
</dbReference>
<evidence type="ECO:0000313" key="7">
    <source>
        <dbReference type="Proteomes" id="UP000054549"/>
    </source>
</evidence>
<dbReference type="InterPro" id="IPR020850">
    <property type="entry name" value="GED_dom"/>
</dbReference>
<keyword evidence="2" id="KW-0342">GTP-binding</keyword>
<evidence type="ECO:0000313" key="6">
    <source>
        <dbReference type="EMBL" id="KIL59206.1"/>
    </source>
</evidence>
<dbReference type="Pfam" id="PF00350">
    <property type="entry name" value="Dynamin_N"/>
    <property type="match status" value="1"/>
</dbReference>
<feature type="domain" description="GED" evidence="4">
    <location>
        <begin position="679"/>
        <end position="768"/>
    </location>
</feature>
<dbReference type="InterPro" id="IPR000375">
    <property type="entry name" value="Dynamin_stalk"/>
</dbReference>
<evidence type="ECO:0000259" key="4">
    <source>
        <dbReference type="PROSITE" id="PS51388"/>
    </source>
</evidence>
<proteinExistence type="predicted"/>
<dbReference type="Gene3D" id="3.40.50.300">
    <property type="entry name" value="P-loop containing nucleotide triphosphate hydrolases"/>
    <property type="match status" value="1"/>
</dbReference>
<feature type="compositionally biased region" description="Polar residues" evidence="3">
    <location>
        <begin position="37"/>
        <end position="54"/>
    </location>
</feature>
<dbReference type="PRINTS" id="PR00195">
    <property type="entry name" value="DYNAMIN"/>
</dbReference>
<dbReference type="SUPFAM" id="SSF52540">
    <property type="entry name" value="P-loop containing nucleoside triphosphate hydrolases"/>
    <property type="match status" value="1"/>
</dbReference>
<dbReference type="GO" id="GO:0008017">
    <property type="term" value="F:microtubule binding"/>
    <property type="evidence" value="ECO:0007669"/>
    <property type="project" value="TreeGrafter"/>
</dbReference>
<gene>
    <name evidence="6" type="ORF">M378DRAFT_111256</name>
</gene>
<dbReference type="InterPro" id="IPR022812">
    <property type="entry name" value="Dynamin"/>
</dbReference>
<dbReference type="CDD" id="cd08771">
    <property type="entry name" value="DLP_1"/>
    <property type="match status" value="1"/>
</dbReference>
<dbReference type="STRING" id="946122.A0A0C2WR38"/>
<dbReference type="Proteomes" id="UP000054549">
    <property type="component" value="Unassembled WGS sequence"/>
</dbReference>